<dbReference type="GO" id="GO:0008017">
    <property type="term" value="F:microtubule binding"/>
    <property type="evidence" value="ECO:0007669"/>
    <property type="project" value="InterPro"/>
</dbReference>
<dbReference type="AlphaFoldDB" id="A0AA88I9C2"/>
<dbReference type="InterPro" id="IPR036133">
    <property type="entry name" value="EB1_C_sf"/>
</dbReference>
<keyword evidence="6" id="KW-0498">Mitosis</keyword>
<dbReference type="SUPFAM" id="SSF140612">
    <property type="entry name" value="EB1 dimerisation domain-like"/>
    <property type="match status" value="1"/>
</dbReference>
<dbReference type="EMBL" id="JAVRJZ010000004">
    <property type="protein sequence ID" value="KAK2723919.1"/>
    <property type="molecule type" value="Genomic_DNA"/>
</dbReference>
<dbReference type="Pfam" id="PF03271">
    <property type="entry name" value="EB1"/>
    <property type="match status" value="1"/>
</dbReference>
<proteinExistence type="inferred from homology"/>
<dbReference type="Gene3D" id="1.10.418.10">
    <property type="entry name" value="Calponin-like domain"/>
    <property type="match status" value="1"/>
</dbReference>
<dbReference type="SUPFAM" id="SSF47576">
    <property type="entry name" value="Calponin-homology domain, CH-domain"/>
    <property type="match status" value="1"/>
</dbReference>
<organism evidence="13 14">
    <name type="scientific">Artemia franciscana</name>
    <name type="common">Brine shrimp</name>
    <name type="synonym">Artemia sanfranciscana</name>
    <dbReference type="NCBI Taxonomy" id="6661"/>
    <lineage>
        <taxon>Eukaryota</taxon>
        <taxon>Metazoa</taxon>
        <taxon>Ecdysozoa</taxon>
        <taxon>Arthropoda</taxon>
        <taxon>Crustacea</taxon>
        <taxon>Branchiopoda</taxon>
        <taxon>Anostraca</taxon>
        <taxon>Artemiidae</taxon>
        <taxon>Artemia</taxon>
    </lineage>
</organism>
<dbReference type="Proteomes" id="UP001187531">
    <property type="component" value="Unassembled WGS sequence"/>
</dbReference>
<protein>
    <recommendedName>
        <fullName evidence="15">Microtubule-associated protein RP/EB family member 1</fullName>
    </recommendedName>
</protein>
<dbReference type="PANTHER" id="PTHR10623">
    <property type="entry name" value="MICROTUBULE-ASSOCIATED PROTEIN RP/EB FAMILY MEMBER"/>
    <property type="match status" value="1"/>
</dbReference>
<keyword evidence="8" id="KW-0131">Cell cycle</keyword>
<evidence type="ECO:0000256" key="2">
    <source>
        <dbReference type="ARBA" id="ARBA00010729"/>
    </source>
</evidence>
<evidence type="ECO:0000256" key="3">
    <source>
        <dbReference type="ARBA" id="ARBA00022490"/>
    </source>
</evidence>
<evidence type="ECO:0000256" key="9">
    <source>
        <dbReference type="PROSITE-ProRule" id="PRU00576"/>
    </source>
</evidence>
<evidence type="ECO:0000256" key="8">
    <source>
        <dbReference type="ARBA" id="ARBA00023306"/>
    </source>
</evidence>
<dbReference type="PROSITE" id="PS50021">
    <property type="entry name" value="CH"/>
    <property type="match status" value="1"/>
</dbReference>
<evidence type="ECO:0000259" key="11">
    <source>
        <dbReference type="PROSITE" id="PS50021"/>
    </source>
</evidence>
<dbReference type="GO" id="GO:0005874">
    <property type="term" value="C:microtubule"/>
    <property type="evidence" value="ECO:0007669"/>
    <property type="project" value="UniProtKB-KW"/>
</dbReference>
<feature type="domain" description="EB1 C-terminal" evidence="12">
    <location>
        <begin position="214"/>
        <end position="284"/>
    </location>
</feature>
<evidence type="ECO:0000313" key="14">
    <source>
        <dbReference type="Proteomes" id="UP001187531"/>
    </source>
</evidence>
<dbReference type="GO" id="GO:0051301">
    <property type="term" value="P:cell division"/>
    <property type="evidence" value="ECO:0007669"/>
    <property type="project" value="UniProtKB-KW"/>
</dbReference>
<keyword evidence="5 9" id="KW-0493">Microtubule</keyword>
<evidence type="ECO:0000256" key="6">
    <source>
        <dbReference type="ARBA" id="ARBA00022776"/>
    </source>
</evidence>
<dbReference type="InterPro" id="IPR004953">
    <property type="entry name" value="EB1_C"/>
</dbReference>
<keyword evidence="7" id="KW-0206">Cytoskeleton</keyword>
<accession>A0AA88I9C2</accession>
<keyword evidence="14" id="KW-1185">Reference proteome</keyword>
<comment type="subcellular location">
    <subcellularLocation>
        <location evidence="1">Cytoplasm</location>
        <location evidence="1">Cytoskeleton</location>
    </subcellularLocation>
</comment>
<dbReference type="Pfam" id="PF00307">
    <property type="entry name" value="CH"/>
    <property type="match status" value="1"/>
</dbReference>
<feature type="region of interest" description="Disordered" evidence="10">
    <location>
        <begin position="191"/>
        <end position="220"/>
    </location>
</feature>
<evidence type="ECO:0000256" key="5">
    <source>
        <dbReference type="ARBA" id="ARBA00022701"/>
    </source>
</evidence>
<dbReference type="PROSITE" id="PS51230">
    <property type="entry name" value="EB1_C"/>
    <property type="match status" value="1"/>
</dbReference>
<dbReference type="InterPro" id="IPR027328">
    <property type="entry name" value="MAPRE"/>
</dbReference>
<evidence type="ECO:0000313" key="13">
    <source>
        <dbReference type="EMBL" id="KAK2723919.1"/>
    </source>
</evidence>
<dbReference type="InterPro" id="IPR001715">
    <property type="entry name" value="CH_dom"/>
</dbReference>
<keyword evidence="3" id="KW-0963">Cytoplasm</keyword>
<comment type="similarity">
    <text evidence="2">Belongs to the MAPRE family.</text>
</comment>
<evidence type="ECO:0000256" key="7">
    <source>
        <dbReference type="ARBA" id="ARBA00023212"/>
    </source>
</evidence>
<feature type="domain" description="Calponin-homology (CH)" evidence="11">
    <location>
        <begin position="14"/>
        <end position="116"/>
    </location>
</feature>
<evidence type="ECO:0000256" key="10">
    <source>
        <dbReference type="SAM" id="MobiDB-lite"/>
    </source>
</evidence>
<gene>
    <name evidence="13" type="ORF">QYM36_002319</name>
</gene>
<evidence type="ECO:0000259" key="12">
    <source>
        <dbReference type="PROSITE" id="PS51230"/>
    </source>
</evidence>
<evidence type="ECO:0000256" key="1">
    <source>
        <dbReference type="ARBA" id="ARBA00004245"/>
    </source>
</evidence>
<dbReference type="FunFam" id="1.20.5.1430:FF:000005">
    <property type="entry name" value="Eb1, isoform E"/>
    <property type="match status" value="1"/>
</dbReference>
<dbReference type="Gene3D" id="1.20.5.1430">
    <property type="match status" value="1"/>
</dbReference>
<reference evidence="13" key="1">
    <citation type="submission" date="2023-07" db="EMBL/GenBank/DDBJ databases">
        <title>Chromosome-level genome assembly of Artemia franciscana.</title>
        <authorList>
            <person name="Jo E."/>
        </authorList>
    </citation>
    <scope>NUCLEOTIDE SEQUENCE</scope>
    <source>
        <tissue evidence="13">Whole body</tissue>
    </source>
</reference>
<sequence>MAVNVYSTSVTSENLSRHDMLVWVNDCLQSSLTKVEELCTGAAYCQFMDMLFPGTVPMKRVKVRTNLEHEYIQNFKILQGAFKKMSVDKIIPVDKLIKGRFQDNFEFLQWFKKFFDANYDGSPYDALAAREGEPLGAGAVSAGGRHTPTQKKLPTATRNVGAARGLNLEKPAEKMPDKALPLPQKKIALPSRPAASIRPNPASSRIPPNGAVKSSPVSDHRVDELTTQLVEMKLTVEGMEKERDFYFNKLRDIEVICQEPEYAENTLTTKILDILYATEDGFAAPEEQDVPPPDEY</sequence>
<evidence type="ECO:0000256" key="4">
    <source>
        <dbReference type="ARBA" id="ARBA00022618"/>
    </source>
</evidence>
<evidence type="ECO:0008006" key="15">
    <source>
        <dbReference type="Google" id="ProtNLM"/>
    </source>
</evidence>
<comment type="caution">
    <text evidence="13">The sequence shown here is derived from an EMBL/GenBank/DDBJ whole genome shotgun (WGS) entry which is preliminary data.</text>
</comment>
<dbReference type="FunFam" id="1.10.418.10:FF:000007">
    <property type="entry name" value="Microtubule-associated protein, RP/EB family, member 2"/>
    <property type="match status" value="1"/>
</dbReference>
<dbReference type="InterPro" id="IPR036872">
    <property type="entry name" value="CH_dom_sf"/>
</dbReference>
<keyword evidence="4" id="KW-0132">Cell division</keyword>
<name>A0AA88I9C2_ARTSF</name>